<dbReference type="PANTHER" id="PTHR22916">
    <property type="entry name" value="GLYCOSYLTRANSFERASE"/>
    <property type="match status" value="1"/>
</dbReference>
<dbReference type="InterPro" id="IPR001173">
    <property type="entry name" value="Glyco_trans_2-like"/>
</dbReference>
<evidence type="ECO:0000313" key="3">
    <source>
        <dbReference type="EMBL" id="BAQ01205.1"/>
    </source>
</evidence>
<keyword evidence="3" id="KW-0808">Transferase</keyword>
<feature type="domain" description="Glycosyltransferase 2-like" evidence="1">
    <location>
        <begin position="8"/>
        <end position="111"/>
    </location>
</feature>
<dbReference type="AlphaFoldDB" id="A0A0A8J785"/>
<dbReference type="EMBL" id="AB812030">
    <property type="protein sequence ID" value="BAQ01205.1"/>
    <property type="molecule type" value="Genomic_DNA"/>
</dbReference>
<dbReference type="PANTHER" id="PTHR22916:SF3">
    <property type="entry name" value="UDP-GLCNAC:BETAGAL BETA-1,3-N-ACETYLGLUCOSAMINYLTRANSFERASE-LIKE PROTEIN 1"/>
    <property type="match status" value="1"/>
</dbReference>
<organism evidence="3">
    <name type="scientific">Escherichia coli</name>
    <dbReference type="NCBI Taxonomy" id="562"/>
    <lineage>
        <taxon>Bacteria</taxon>
        <taxon>Pseudomonadati</taxon>
        <taxon>Pseudomonadota</taxon>
        <taxon>Gammaproteobacteria</taxon>
        <taxon>Enterobacterales</taxon>
        <taxon>Enterobacteriaceae</taxon>
        <taxon>Escherichia</taxon>
    </lineage>
</organism>
<sequence>MHEADIISVIVLAYNSADTITSTLESIAKQEYGAKNIELIISDDASQDLTISIIENWLVDNYLKFYFVNKIYHHKNLGIVANLDNAYKTASGKWIKVIAGDDILTSNCLSIYSEFTKKSQGRVFLSYIQSFSQNSIGIVKKDILPPRSQVVLLKHGTLQQQKKHLMNFSFSATPSLFIEKKLLDDIGYLDKKYRLMEDYPLWHKITDYGERIYFVPEITVLYRVQESVSRSKEKIVNLDFLTDILRFEKILIKRLSPVSITYHRRKLWCYLYPLLIRLVNNKKNIFSRGCIFLLNVILKPLYLSTIVRRYFEK</sequence>
<gene>
    <name evidence="2" type="primary">pglI</name>
</gene>
<dbReference type="SUPFAM" id="SSF53448">
    <property type="entry name" value="Nucleotide-diphospho-sugar transferases"/>
    <property type="match status" value="1"/>
</dbReference>
<dbReference type="Gene3D" id="3.90.550.10">
    <property type="entry name" value="Spore Coat Polysaccharide Biosynthesis Protein SpsA, Chain A"/>
    <property type="match status" value="1"/>
</dbReference>
<reference evidence="2" key="2">
    <citation type="journal article" date="2016" name="PLoS ONE">
        <title>Comparison of O-Antigen Gene Clusters of All O-Serogroups of Escherichia coli and Proposal for Adopting a New Nomenclature for O-Typing.</title>
        <authorList>
            <person name="DebRoy C."/>
            <person name="Fratamico P.M."/>
            <person name="Yan X."/>
            <person name="Baranzoni G."/>
            <person name="Liu Y."/>
            <person name="Needleman D.S."/>
            <person name="Tebbs R."/>
            <person name="O'Connell C.D."/>
            <person name="Allred A."/>
            <person name="Swimley M."/>
            <person name="Mwangi M."/>
            <person name="Kapur V."/>
            <person name="Raygoza Garay J.A."/>
            <person name="Roberts E.L."/>
            <person name="Katani R."/>
        </authorList>
    </citation>
    <scope>NUCLEOTIDE SEQUENCE</scope>
    <source>
        <strain evidence="2">E 3a</strain>
    </source>
</reference>
<accession>A0A0A8J785</accession>
<name>A0A0A8J785_ECOLX</name>
<protein>
    <submittedName>
        <fullName evidence="2">GalNAc(5)-diNAcBac-PP-undecaprenol beta-1,3-glucosyltransferase</fullName>
    </submittedName>
    <submittedName>
        <fullName evidence="3">Putative glycosyltransferase</fullName>
    </submittedName>
</protein>
<evidence type="ECO:0000313" key="2">
    <source>
        <dbReference type="EMBL" id="AIG62832.1"/>
    </source>
</evidence>
<dbReference type="Pfam" id="PF00535">
    <property type="entry name" value="Glycos_transf_2"/>
    <property type="match status" value="1"/>
</dbReference>
<dbReference type="EMBL" id="KJ778807">
    <property type="protein sequence ID" value="AIG62832.1"/>
    <property type="molecule type" value="Genomic_DNA"/>
</dbReference>
<evidence type="ECO:0000259" key="1">
    <source>
        <dbReference type="Pfam" id="PF00535"/>
    </source>
</evidence>
<dbReference type="RefSeq" id="WP_023568396.1">
    <property type="nucleotide sequence ID" value="NZ_AP027258.1"/>
</dbReference>
<dbReference type="GO" id="GO:0016758">
    <property type="term" value="F:hexosyltransferase activity"/>
    <property type="evidence" value="ECO:0007669"/>
    <property type="project" value="UniProtKB-ARBA"/>
</dbReference>
<dbReference type="PATRIC" id="fig|562.7409.peg.3974"/>
<proteinExistence type="predicted"/>
<reference evidence="3" key="1">
    <citation type="journal article" date="2014" name="DNA Res.">
        <title>A complete view of the genetic diversity of the Escherichia coli O-antigen biosynthesis gene cluster.</title>
        <authorList>
            <person name="Iguchi A."/>
            <person name="Iyoda S."/>
            <person name="Kikuchi T."/>
            <person name="Ogura Y."/>
            <person name="Katsura K."/>
            <person name="Ohnishi M."/>
            <person name="Hayashi T."/>
            <person name="Thomson N.R."/>
        </authorList>
    </citation>
    <scope>NUCLEOTIDE SEQUENCE</scope>
    <source>
        <strain evidence="3">E3a</strain>
    </source>
</reference>
<dbReference type="InterPro" id="IPR029044">
    <property type="entry name" value="Nucleotide-diphossugar_trans"/>
</dbReference>